<dbReference type="InterPro" id="IPR038610">
    <property type="entry name" value="FliK-like_C_sf"/>
</dbReference>
<dbReference type="Gene3D" id="3.30.750.140">
    <property type="match status" value="1"/>
</dbReference>
<dbReference type="EMBL" id="JABFRW010000205">
    <property type="protein sequence ID" value="NOT35595.1"/>
    <property type="molecule type" value="Genomic_DNA"/>
</dbReference>
<feature type="region of interest" description="Disordered" evidence="1">
    <location>
        <begin position="112"/>
        <end position="166"/>
    </location>
</feature>
<feature type="region of interest" description="Disordered" evidence="1">
    <location>
        <begin position="1"/>
        <end position="23"/>
    </location>
</feature>
<feature type="compositionally biased region" description="Basic and acidic residues" evidence="1">
    <location>
        <begin position="133"/>
        <end position="144"/>
    </location>
</feature>
<feature type="compositionally biased region" description="Basic residues" evidence="1">
    <location>
        <begin position="157"/>
        <end position="166"/>
    </location>
</feature>
<reference evidence="2 3" key="1">
    <citation type="submission" date="2020-04" db="EMBL/GenBank/DDBJ databases">
        <title>Metagenomic profiling of ammonia- and methane-oxidizing microorganisms in a Dutch drinking water treatment plant.</title>
        <authorList>
            <person name="Poghosyan L."/>
            <person name="Leucker S."/>
        </authorList>
    </citation>
    <scope>NUCLEOTIDE SEQUENCE [LARGE SCALE GENOMIC DNA]</scope>
    <source>
        <strain evidence="2">S-RSF-IL-03</strain>
    </source>
</reference>
<accession>A0A849SU01</accession>
<organism evidence="2 3">
    <name type="scientific">Eiseniibacteriota bacterium</name>
    <dbReference type="NCBI Taxonomy" id="2212470"/>
    <lineage>
        <taxon>Bacteria</taxon>
        <taxon>Candidatus Eiseniibacteriota</taxon>
    </lineage>
</organism>
<dbReference type="Proteomes" id="UP000580839">
    <property type="component" value="Unassembled WGS sequence"/>
</dbReference>
<name>A0A849SU01_UNCEI</name>
<evidence type="ECO:0000313" key="3">
    <source>
        <dbReference type="Proteomes" id="UP000580839"/>
    </source>
</evidence>
<evidence type="ECO:0000256" key="1">
    <source>
        <dbReference type="SAM" id="MobiDB-lite"/>
    </source>
</evidence>
<gene>
    <name evidence="2" type="ORF">HOP12_15730</name>
</gene>
<evidence type="ECO:0000313" key="2">
    <source>
        <dbReference type="EMBL" id="NOT35595.1"/>
    </source>
</evidence>
<sequence>MAVETPQFAATSPPPVTDAEALRPADPLHVARAIERLRDASGIASRVVLPFDDGAGIEGKVLLVQRGQELTATVIASNPETAQQFVRQVDELRQALVDRGFNDPRVGVMAAATVSDGREAGSRGSDAGTGRNDFGRSPRSRDEQSTSQRQDPNARRRETRHGRREE</sequence>
<proteinExistence type="predicted"/>
<protein>
    <submittedName>
        <fullName evidence="2">Uncharacterized protein</fullName>
    </submittedName>
</protein>
<dbReference type="AlphaFoldDB" id="A0A849SU01"/>
<comment type="caution">
    <text evidence="2">The sequence shown here is derived from an EMBL/GenBank/DDBJ whole genome shotgun (WGS) entry which is preliminary data.</text>
</comment>